<accession>X0VGS7</accession>
<dbReference type="GO" id="GO:0045333">
    <property type="term" value="P:cellular respiration"/>
    <property type="evidence" value="ECO:0007669"/>
    <property type="project" value="UniProtKB-ARBA"/>
</dbReference>
<dbReference type="InterPro" id="IPR051457">
    <property type="entry name" value="2-oxoacid:Fd_oxidoreductase"/>
</dbReference>
<dbReference type="GO" id="GO:0016625">
    <property type="term" value="F:oxidoreductase activity, acting on the aldehyde or oxo group of donors, iron-sulfur protein as acceptor"/>
    <property type="evidence" value="ECO:0007669"/>
    <property type="project" value="UniProtKB-ARBA"/>
</dbReference>
<dbReference type="PANTHER" id="PTHR48084:SF1">
    <property type="entry name" value="2-OXOGLUTARATE SYNTHASE SUBUNIT KORB"/>
    <property type="match status" value="1"/>
</dbReference>
<dbReference type="InterPro" id="IPR029061">
    <property type="entry name" value="THDP-binding"/>
</dbReference>
<keyword evidence="1" id="KW-0560">Oxidoreductase</keyword>
<proteinExistence type="predicted"/>
<reference evidence="3" key="1">
    <citation type="journal article" date="2014" name="Front. Microbiol.">
        <title>High frequency of phylogenetically diverse reductive dehalogenase-homologous genes in deep subseafloor sedimentary metagenomes.</title>
        <authorList>
            <person name="Kawai M."/>
            <person name="Futagami T."/>
            <person name="Toyoda A."/>
            <person name="Takaki Y."/>
            <person name="Nishi S."/>
            <person name="Hori S."/>
            <person name="Arai W."/>
            <person name="Tsubouchi T."/>
            <person name="Morono Y."/>
            <person name="Uchiyama I."/>
            <person name="Ito T."/>
            <person name="Fujiyama A."/>
            <person name="Inagaki F."/>
            <person name="Takami H."/>
        </authorList>
    </citation>
    <scope>NUCLEOTIDE SEQUENCE</scope>
    <source>
        <strain evidence="3">Expedition CK06-06</strain>
    </source>
</reference>
<sequence length="182" mass="19824">HGRPITFATGVKLANPDLKVVVISGDGDLAGIGGNHLIHAARRNVEMTVLCVNNLIYGMTGGQLSPTTPRGAITSTTSVGNMEYPFNLARLVTDAGAVYAARWTTAHKDQLQNSIEEALKKGQKGFAFVEIISPCTAQFARRNKKVFQSVKNELKLGKFVDVEREGFVKRIHSSIKENQSTR</sequence>
<gene>
    <name evidence="3" type="ORF">S01H1_39272</name>
</gene>
<dbReference type="Pfam" id="PF02775">
    <property type="entry name" value="TPP_enzyme_C"/>
    <property type="match status" value="1"/>
</dbReference>
<dbReference type="SUPFAM" id="SSF52518">
    <property type="entry name" value="Thiamin diphosphate-binding fold (THDP-binding)"/>
    <property type="match status" value="1"/>
</dbReference>
<evidence type="ECO:0000256" key="1">
    <source>
        <dbReference type="ARBA" id="ARBA00023002"/>
    </source>
</evidence>
<dbReference type="GO" id="GO:0030976">
    <property type="term" value="F:thiamine pyrophosphate binding"/>
    <property type="evidence" value="ECO:0007669"/>
    <property type="project" value="InterPro"/>
</dbReference>
<feature type="non-terminal residue" evidence="3">
    <location>
        <position position="1"/>
    </location>
</feature>
<evidence type="ECO:0000259" key="2">
    <source>
        <dbReference type="Pfam" id="PF02775"/>
    </source>
</evidence>
<dbReference type="AlphaFoldDB" id="X0VGS7"/>
<organism evidence="3">
    <name type="scientific">marine sediment metagenome</name>
    <dbReference type="NCBI Taxonomy" id="412755"/>
    <lineage>
        <taxon>unclassified sequences</taxon>
        <taxon>metagenomes</taxon>
        <taxon>ecological metagenomes</taxon>
    </lineage>
</organism>
<dbReference type="Gene3D" id="3.40.50.970">
    <property type="match status" value="1"/>
</dbReference>
<protein>
    <recommendedName>
        <fullName evidence="2">Thiamine pyrophosphate enzyme TPP-binding domain-containing protein</fullName>
    </recommendedName>
</protein>
<dbReference type="EMBL" id="BARS01024773">
    <property type="protein sequence ID" value="GAG11683.1"/>
    <property type="molecule type" value="Genomic_DNA"/>
</dbReference>
<comment type="caution">
    <text evidence="3">The sequence shown here is derived from an EMBL/GenBank/DDBJ whole genome shotgun (WGS) entry which is preliminary data.</text>
</comment>
<feature type="domain" description="Thiamine pyrophosphate enzyme TPP-binding" evidence="2">
    <location>
        <begin position="1"/>
        <end position="131"/>
    </location>
</feature>
<evidence type="ECO:0000313" key="3">
    <source>
        <dbReference type="EMBL" id="GAG11683.1"/>
    </source>
</evidence>
<name>X0VGS7_9ZZZZ</name>
<dbReference type="PANTHER" id="PTHR48084">
    <property type="entry name" value="2-OXOGLUTARATE OXIDOREDUCTASE SUBUNIT KORB-RELATED"/>
    <property type="match status" value="1"/>
</dbReference>
<dbReference type="InterPro" id="IPR011766">
    <property type="entry name" value="TPP_enzyme_TPP-bd"/>
</dbReference>